<dbReference type="EMBL" id="JAYKXP010000073">
    <property type="protein sequence ID" value="KAK7030908.1"/>
    <property type="molecule type" value="Genomic_DNA"/>
</dbReference>
<reference evidence="1 2" key="1">
    <citation type="submission" date="2024-01" db="EMBL/GenBank/DDBJ databases">
        <title>A draft genome for a cacao thread blight-causing isolate of Paramarasmius palmivorus.</title>
        <authorList>
            <person name="Baruah I.K."/>
            <person name="Bukari Y."/>
            <person name="Amoako-Attah I."/>
            <person name="Meinhardt L.W."/>
            <person name="Bailey B.A."/>
            <person name="Cohen S.P."/>
        </authorList>
    </citation>
    <scope>NUCLEOTIDE SEQUENCE [LARGE SCALE GENOMIC DNA]</scope>
    <source>
        <strain evidence="1 2">GH-12</strain>
    </source>
</reference>
<evidence type="ECO:0008006" key="3">
    <source>
        <dbReference type="Google" id="ProtNLM"/>
    </source>
</evidence>
<dbReference type="Proteomes" id="UP001383192">
    <property type="component" value="Unassembled WGS sequence"/>
</dbReference>
<sequence>MQRLCDDIVVDILEGHIQRVEVQGNVELLVLSRAISRRLYPVFYRTIKLWKRTQLNRLCHTLVSYPTRLSFIKVLWICIGRCTPSVPHFLTLDYPHGYRGGSYHKQWICGYDTALVGSLLEVTAPFVERLTIQTDDGVDLLDVSQSLQLSKPTHLELSSAALRVTTGMWQTSRLTHLRLAINLHMYDATQVLKGLAFFEYPSLTHVYLSVHYMGESPDVAVLVRGLETPATVRALVIEVNKGRALAVGCHELWQYDVHPKVVFMVDHSWIQHATHGLEVKEWEHVNQCLCLTSENRWREKQVKSLMLVKTGDRCDIWEEIDIKVRQRWLDFEEDFFGCEDEKADVLAKLTHFVPLHSVQ</sequence>
<organism evidence="1 2">
    <name type="scientific">Paramarasmius palmivorus</name>
    <dbReference type="NCBI Taxonomy" id="297713"/>
    <lineage>
        <taxon>Eukaryota</taxon>
        <taxon>Fungi</taxon>
        <taxon>Dikarya</taxon>
        <taxon>Basidiomycota</taxon>
        <taxon>Agaricomycotina</taxon>
        <taxon>Agaricomycetes</taxon>
        <taxon>Agaricomycetidae</taxon>
        <taxon>Agaricales</taxon>
        <taxon>Marasmiineae</taxon>
        <taxon>Marasmiaceae</taxon>
        <taxon>Paramarasmius</taxon>
    </lineage>
</organism>
<dbReference type="AlphaFoldDB" id="A0AAW0BW62"/>
<proteinExistence type="predicted"/>
<protein>
    <recommendedName>
        <fullName evidence="3">F-box protein</fullName>
    </recommendedName>
</protein>
<name>A0AAW0BW62_9AGAR</name>
<accession>A0AAW0BW62</accession>
<keyword evidence="2" id="KW-1185">Reference proteome</keyword>
<gene>
    <name evidence="1" type="ORF">VNI00_013854</name>
</gene>
<evidence type="ECO:0000313" key="1">
    <source>
        <dbReference type="EMBL" id="KAK7030908.1"/>
    </source>
</evidence>
<evidence type="ECO:0000313" key="2">
    <source>
        <dbReference type="Proteomes" id="UP001383192"/>
    </source>
</evidence>
<comment type="caution">
    <text evidence="1">The sequence shown here is derived from an EMBL/GenBank/DDBJ whole genome shotgun (WGS) entry which is preliminary data.</text>
</comment>